<gene>
    <name evidence="1" type="ORF">PGLA_08970</name>
</gene>
<evidence type="ECO:0000313" key="1">
    <source>
        <dbReference type="EMBL" id="OAB43368.1"/>
    </source>
</evidence>
<dbReference type="AlphaFoldDB" id="A0A162KBJ7"/>
<comment type="caution">
    <text evidence="1">The sequence shown here is derived from an EMBL/GenBank/DDBJ whole genome shotgun (WGS) entry which is preliminary data.</text>
</comment>
<dbReference type="STRING" id="494026.PGLA_08970"/>
<sequence length="78" mass="8298">MVGQSMRNVGVFAHVDAGKATTTEHRRKFIDLGQTSSGDIAVSQSKIGDVLGSSVGVPPSPGIAILYLPFKYIYKISM</sequence>
<protein>
    <recommendedName>
        <fullName evidence="3">Tr-type G domain-containing protein</fullName>
    </recommendedName>
</protein>
<evidence type="ECO:0008006" key="3">
    <source>
        <dbReference type="Google" id="ProtNLM"/>
    </source>
</evidence>
<proteinExistence type="predicted"/>
<dbReference type="Proteomes" id="UP000076967">
    <property type="component" value="Unassembled WGS sequence"/>
</dbReference>
<organism evidence="1 2">
    <name type="scientific">Paenibacillus glacialis</name>
    <dbReference type="NCBI Taxonomy" id="494026"/>
    <lineage>
        <taxon>Bacteria</taxon>
        <taxon>Bacillati</taxon>
        <taxon>Bacillota</taxon>
        <taxon>Bacilli</taxon>
        <taxon>Bacillales</taxon>
        <taxon>Paenibacillaceae</taxon>
        <taxon>Paenibacillus</taxon>
    </lineage>
</organism>
<keyword evidence="2" id="KW-1185">Reference proteome</keyword>
<accession>A0A162KBJ7</accession>
<evidence type="ECO:0000313" key="2">
    <source>
        <dbReference type="Proteomes" id="UP000076967"/>
    </source>
</evidence>
<dbReference type="EMBL" id="LVJH01000015">
    <property type="protein sequence ID" value="OAB43368.1"/>
    <property type="molecule type" value="Genomic_DNA"/>
</dbReference>
<reference evidence="1 2" key="1">
    <citation type="submission" date="2016-03" db="EMBL/GenBank/DDBJ databases">
        <title>Draft genome sequence of Paenibacillus glacialis DSM 22343.</title>
        <authorList>
            <person name="Shin S.-K."/>
            <person name="Yi H."/>
        </authorList>
    </citation>
    <scope>NUCLEOTIDE SEQUENCE [LARGE SCALE GENOMIC DNA]</scope>
    <source>
        <strain evidence="1 2">DSM 22343</strain>
    </source>
</reference>
<name>A0A162KBJ7_9BACL</name>